<keyword evidence="2" id="KW-1185">Reference proteome</keyword>
<accession>A0ABV8T311</accession>
<dbReference type="RefSeq" id="WP_380605135.1">
    <property type="nucleotide sequence ID" value="NZ_JBHSDU010000015.1"/>
</dbReference>
<dbReference type="Proteomes" id="UP001595904">
    <property type="component" value="Unassembled WGS sequence"/>
</dbReference>
<dbReference type="EMBL" id="JBHSDU010000015">
    <property type="protein sequence ID" value="MFC4314171.1"/>
    <property type="molecule type" value="Genomic_DNA"/>
</dbReference>
<evidence type="ECO:0000313" key="2">
    <source>
        <dbReference type="Proteomes" id="UP001595904"/>
    </source>
</evidence>
<comment type="caution">
    <text evidence="1">The sequence shown here is derived from an EMBL/GenBank/DDBJ whole genome shotgun (WGS) entry which is preliminary data.</text>
</comment>
<gene>
    <name evidence="1" type="ORF">ACFPN2_34175</name>
</gene>
<proteinExistence type="predicted"/>
<dbReference type="NCBIfam" id="NF038039">
    <property type="entry name" value="WGxxGxxG-CTERM"/>
    <property type="match status" value="1"/>
</dbReference>
<evidence type="ECO:0000313" key="1">
    <source>
        <dbReference type="EMBL" id="MFC4314171.1"/>
    </source>
</evidence>
<reference evidence="2" key="1">
    <citation type="journal article" date="2019" name="Int. J. Syst. Evol. Microbiol.">
        <title>The Global Catalogue of Microorganisms (GCM) 10K type strain sequencing project: providing services to taxonomists for standard genome sequencing and annotation.</title>
        <authorList>
            <consortium name="The Broad Institute Genomics Platform"/>
            <consortium name="The Broad Institute Genome Sequencing Center for Infectious Disease"/>
            <person name="Wu L."/>
            <person name="Ma J."/>
        </authorList>
    </citation>
    <scope>NUCLEOTIDE SEQUENCE [LARGE SCALE GENOMIC DNA]</scope>
    <source>
        <strain evidence="2">CGMCC 1.10759</strain>
    </source>
</reference>
<name>A0ABV8T311_9GAMM</name>
<dbReference type="NCBIfam" id="NF041742">
    <property type="entry name" value="WGxxGxxG_fam"/>
    <property type="match status" value="1"/>
</dbReference>
<protein>
    <submittedName>
        <fullName evidence="1">WGxxGxxG family protein</fullName>
    </submittedName>
</protein>
<sequence length="77" mass="8347">MQNLIVRAVAIGVLAGTPLLLSAQQARDDINQAANQADREDHGEWGWLGLLGLAGLLGLKRRDRDVHVTHADRATAR</sequence>
<organism evidence="1 2">
    <name type="scientific">Steroidobacter flavus</name>
    <dbReference type="NCBI Taxonomy" id="1842136"/>
    <lineage>
        <taxon>Bacteria</taxon>
        <taxon>Pseudomonadati</taxon>
        <taxon>Pseudomonadota</taxon>
        <taxon>Gammaproteobacteria</taxon>
        <taxon>Steroidobacterales</taxon>
        <taxon>Steroidobacteraceae</taxon>
        <taxon>Steroidobacter</taxon>
    </lineage>
</organism>